<organism evidence="7 8">
    <name type="scientific">Durusdinium trenchii</name>
    <dbReference type="NCBI Taxonomy" id="1381693"/>
    <lineage>
        <taxon>Eukaryota</taxon>
        <taxon>Sar</taxon>
        <taxon>Alveolata</taxon>
        <taxon>Dinophyceae</taxon>
        <taxon>Suessiales</taxon>
        <taxon>Symbiodiniaceae</taxon>
        <taxon>Durusdinium</taxon>
    </lineage>
</organism>
<evidence type="ECO:0000256" key="4">
    <source>
        <dbReference type="SAM" id="MobiDB-lite"/>
    </source>
</evidence>
<evidence type="ECO:0000256" key="3">
    <source>
        <dbReference type="RuleBase" id="RU363034"/>
    </source>
</evidence>
<feature type="compositionally biased region" description="Polar residues" evidence="4">
    <location>
        <begin position="164"/>
        <end position="177"/>
    </location>
</feature>
<dbReference type="InterPro" id="IPR009003">
    <property type="entry name" value="Peptidase_S1_PA"/>
</dbReference>
<keyword evidence="5" id="KW-0732">Signal</keyword>
<dbReference type="InterPro" id="IPR050430">
    <property type="entry name" value="Peptidase_S1"/>
</dbReference>
<dbReference type="InterPro" id="IPR001314">
    <property type="entry name" value="Peptidase_S1A"/>
</dbReference>
<dbReference type="GO" id="GO:0008233">
    <property type="term" value="F:peptidase activity"/>
    <property type="evidence" value="ECO:0007669"/>
    <property type="project" value="UniProtKB-KW"/>
</dbReference>
<protein>
    <submittedName>
        <fullName evidence="7">Mast cell protease 3 (SMCP-3)</fullName>
    </submittedName>
</protein>
<dbReference type="Pfam" id="PF00089">
    <property type="entry name" value="Trypsin"/>
    <property type="match status" value="1"/>
</dbReference>
<keyword evidence="8" id="KW-1185">Reference proteome</keyword>
<feature type="chain" id="PRO_5046334556" evidence="5">
    <location>
        <begin position="21"/>
        <end position="433"/>
    </location>
</feature>
<dbReference type="PANTHER" id="PTHR24276:SF91">
    <property type="entry name" value="AT26814P-RELATED"/>
    <property type="match status" value="1"/>
</dbReference>
<proteinExistence type="inferred from homology"/>
<dbReference type="CDD" id="cd00190">
    <property type="entry name" value="Tryp_SPc"/>
    <property type="match status" value="1"/>
</dbReference>
<feature type="region of interest" description="Disordered" evidence="4">
    <location>
        <begin position="158"/>
        <end position="183"/>
    </location>
</feature>
<evidence type="ECO:0000256" key="1">
    <source>
        <dbReference type="ARBA" id="ARBA00007664"/>
    </source>
</evidence>
<evidence type="ECO:0000313" key="7">
    <source>
        <dbReference type="EMBL" id="CAK9051976.1"/>
    </source>
</evidence>
<dbReference type="GO" id="GO:0006508">
    <property type="term" value="P:proteolysis"/>
    <property type="evidence" value="ECO:0007669"/>
    <property type="project" value="UniProtKB-KW"/>
</dbReference>
<dbReference type="InterPro" id="IPR001254">
    <property type="entry name" value="Trypsin_dom"/>
</dbReference>
<name>A0ABP0MKJ8_9DINO</name>
<evidence type="ECO:0000256" key="2">
    <source>
        <dbReference type="ARBA" id="ARBA00023157"/>
    </source>
</evidence>
<dbReference type="InterPro" id="IPR033116">
    <property type="entry name" value="TRYPSIN_SER"/>
</dbReference>
<dbReference type="Proteomes" id="UP001642464">
    <property type="component" value="Unassembled WGS sequence"/>
</dbReference>
<feature type="signal peptide" evidence="5">
    <location>
        <begin position="1"/>
        <end position="20"/>
    </location>
</feature>
<reference evidence="7 8" key="1">
    <citation type="submission" date="2024-02" db="EMBL/GenBank/DDBJ databases">
        <authorList>
            <person name="Chen Y."/>
            <person name="Shah S."/>
            <person name="Dougan E. K."/>
            <person name="Thang M."/>
            <person name="Chan C."/>
        </authorList>
    </citation>
    <scope>NUCLEOTIDE SEQUENCE [LARGE SCALE GENOMIC DNA]</scope>
</reference>
<dbReference type="PANTHER" id="PTHR24276">
    <property type="entry name" value="POLYSERASE-RELATED"/>
    <property type="match status" value="1"/>
</dbReference>
<keyword evidence="3" id="KW-0378">Hydrolase</keyword>
<keyword evidence="3 7" id="KW-0645">Protease</keyword>
<sequence>MPLSCLPAVITMAMAMGAAAFTSPPVFAQPRLQEALHTNTSCPPGFKACGHCGCAPADACDACKGPLGEVNVTVRAVRSKMAGCPSDHVDCGNQTCVPQSKCAATGSPQAVPSSSRRSILQDCPAVYTDCGVCQCVPGDVCQRCPNVIALSIPAENGTDFDMSSEPTANNSEPQENGQPPHYPSEERIWAVDGFAKSVNWARYQSTYPFLVAIKWIDHDRGGKRNHMCGGTLIRESVVLTAAHCVSQMRNGRMMFLDASIIEVWWGQGDNNWISSGVDLLVIPSSYNGNDGNDDIAILHLTRRFSGASVARLSRRKWYNVGSKPLIAGWGAVDRHSQWYQADKLREGYTQIADSALCKAMIKDFDPAKKICAGSYRSGLAGTAKGDSGGPMLLNGYQIGITSHGFRVGNEYLDVYTRVSNYGGWINQVFAHYR</sequence>
<dbReference type="PROSITE" id="PS00135">
    <property type="entry name" value="TRYPSIN_SER"/>
    <property type="match status" value="1"/>
</dbReference>
<dbReference type="Gene3D" id="2.40.10.10">
    <property type="entry name" value="Trypsin-like serine proteases"/>
    <property type="match status" value="1"/>
</dbReference>
<gene>
    <name evidence="7" type="ORF">SCF082_LOCUS28474</name>
</gene>
<comment type="similarity">
    <text evidence="1">Belongs to the peptidase S1 family.</text>
</comment>
<feature type="domain" description="Peptidase S1" evidence="6">
    <location>
        <begin position="190"/>
        <end position="430"/>
    </location>
</feature>
<dbReference type="InterPro" id="IPR043504">
    <property type="entry name" value="Peptidase_S1_PA_chymotrypsin"/>
</dbReference>
<evidence type="ECO:0000313" key="8">
    <source>
        <dbReference type="Proteomes" id="UP001642464"/>
    </source>
</evidence>
<dbReference type="EMBL" id="CAXAMM010022436">
    <property type="protein sequence ID" value="CAK9051976.1"/>
    <property type="molecule type" value="Genomic_DNA"/>
</dbReference>
<keyword evidence="2" id="KW-1015">Disulfide bond</keyword>
<dbReference type="PROSITE" id="PS50240">
    <property type="entry name" value="TRYPSIN_DOM"/>
    <property type="match status" value="1"/>
</dbReference>
<keyword evidence="3" id="KW-0720">Serine protease</keyword>
<comment type="caution">
    <text evidence="7">The sequence shown here is derived from an EMBL/GenBank/DDBJ whole genome shotgun (WGS) entry which is preliminary data.</text>
</comment>
<dbReference type="PRINTS" id="PR00722">
    <property type="entry name" value="CHYMOTRYPSIN"/>
</dbReference>
<dbReference type="SMART" id="SM00020">
    <property type="entry name" value="Tryp_SPc"/>
    <property type="match status" value="1"/>
</dbReference>
<accession>A0ABP0MKJ8</accession>
<evidence type="ECO:0000256" key="5">
    <source>
        <dbReference type="SAM" id="SignalP"/>
    </source>
</evidence>
<dbReference type="SUPFAM" id="SSF50494">
    <property type="entry name" value="Trypsin-like serine proteases"/>
    <property type="match status" value="1"/>
</dbReference>
<dbReference type="PROSITE" id="PS00134">
    <property type="entry name" value="TRYPSIN_HIS"/>
    <property type="match status" value="1"/>
</dbReference>
<dbReference type="InterPro" id="IPR018114">
    <property type="entry name" value="TRYPSIN_HIS"/>
</dbReference>
<evidence type="ECO:0000259" key="6">
    <source>
        <dbReference type="PROSITE" id="PS50240"/>
    </source>
</evidence>